<organism evidence="2 3">
    <name type="scientific">Funneliformis caledonium</name>
    <dbReference type="NCBI Taxonomy" id="1117310"/>
    <lineage>
        <taxon>Eukaryota</taxon>
        <taxon>Fungi</taxon>
        <taxon>Fungi incertae sedis</taxon>
        <taxon>Mucoromycota</taxon>
        <taxon>Glomeromycotina</taxon>
        <taxon>Glomeromycetes</taxon>
        <taxon>Glomerales</taxon>
        <taxon>Glomeraceae</taxon>
        <taxon>Funneliformis</taxon>
    </lineage>
</organism>
<reference evidence="2" key="1">
    <citation type="submission" date="2021-06" db="EMBL/GenBank/DDBJ databases">
        <authorList>
            <person name="Kallberg Y."/>
            <person name="Tangrot J."/>
            <person name="Rosling A."/>
        </authorList>
    </citation>
    <scope>NUCLEOTIDE SEQUENCE</scope>
    <source>
        <strain evidence="2">UK204</strain>
    </source>
</reference>
<comment type="caution">
    <text evidence="2">The sequence shown here is derived from an EMBL/GenBank/DDBJ whole genome shotgun (WGS) entry which is preliminary data.</text>
</comment>
<protein>
    <submittedName>
        <fullName evidence="2">3928_t:CDS:1</fullName>
    </submittedName>
</protein>
<proteinExistence type="predicted"/>
<evidence type="ECO:0000256" key="1">
    <source>
        <dbReference type="SAM" id="MobiDB-lite"/>
    </source>
</evidence>
<keyword evidence="3" id="KW-1185">Reference proteome</keyword>
<accession>A0A9N9NSS2</accession>
<feature type="non-terminal residue" evidence="2">
    <location>
        <position position="1"/>
    </location>
</feature>
<name>A0A9N9NSS2_9GLOM</name>
<sequence>DKNLKWSREKDPLMTIYDNFDQQDDYYNLYEDWKVKRRKEKSKAIINNDIETPKDLFGGSDTSSDHNATGEDIFLSHQVRQPKNLDYY</sequence>
<dbReference type="AlphaFoldDB" id="A0A9N9NSS2"/>
<gene>
    <name evidence="2" type="ORF">FCALED_LOCUS16681</name>
</gene>
<feature type="region of interest" description="Disordered" evidence="1">
    <location>
        <begin position="54"/>
        <end position="75"/>
    </location>
</feature>
<dbReference type="OrthoDB" id="10525355at2759"/>
<evidence type="ECO:0000313" key="3">
    <source>
        <dbReference type="Proteomes" id="UP000789570"/>
    </source>
</evidence>
<dbReference type="EMBL" id="CAJVPQ010020817">
    <property type="protein sequence ID" value="CAG8756955.1"/>
    <property type="molecule type" value="Genomic_DNA"/>
</dbReference>
<evidence type="ECO:0000313" key="2">
    <source>
        <dbReference type="EMBL" id="CAG8756955.1"/>
    </source>
</evidence>
<feature type="non-terminal residue" evidence="2">
    <location>
        <position position="88"/>
    </location>
</feature>
<dbReference type="Proteomes" id="UP000789570">
    <property type="component" value="Unassembled WGS sequence"/>
</dbReference>